<sequence length="162" mass="18192">MTSNQRTMLIERTGAEVVLPDYRSVADAIRNAFRDRPSDTFLIRQARAFGQLHLNRALFPTRSDSIDRRRSEVASMVDNWVALAIPSRPGTSSPRRSLGALLDDMAAAEVEADRLRLGSESVGAVHQAWTALGELANRWTDLVEQITNSQPWRWFADEAQNN</sequence>
<gene>
    <name evidence="1" type="ORF">IU459_31770</name>
</gene>
<name>A0ABS0D1T1_9NOCA</name>
<proteinExistence type="predicted"/>
<reference evidence="1 2" key="1">
    <citation type="submission" date="2020-10" db="EMBL/GenBank/DDBJ databases">
        <title>Identification of Nocardia species via Next-generation sequencing and recognition of intraspecies genetic diversity.</title>
        <authorList>
            <person name="Li P."/>
            <person name="Li P."/>
            <person name="Lu B."/>
        </authorList>
    </citation>
    <scope>NUCLEOTIDE SEQUENCE [LARGE SCALE GENOMIC DNA]</scope>
    <source>
        <strain evidence="1 2">BJ06-0157</strain>
    </source>
</reference>
<comment type="caution">
    <text evidence="1">The sequence shown here is derived from an EMBL/GenBank/DDBJ whole genome shotgun (WGS) entry which is preliminary data.</text>
</comment>
<dbReference type="Proteomes" id="UP000702209">
    <property type="component" value="Unassembled WGS sequence"/>
</dbReference>
<accession>A0ABS0D1T1</accession>
<evidence type="ECO:0000313" key="1">
    <source>
        <dbReference type="EMBL" id="MBF6302088.1"/>
    </source>
</evidence>
<dbReference type="RefSeq" id="WP_157172540.1">
    <property type="nucleotide sequence ID" value="NZ_JADLQX010000037.1"/>
</dbReference>
<keyword evidence="2" id="KW-1185">Reference proteome</keyword>
<protein>
    <submittedName>
        <fullName evidence="1">DUF4254 domain-containing protein</fullName>
    </submittedName>
</protein>
<organism evidence="1 2">
    <name type="scientific">Nocardia amamiensis</name>
    <dbReference type="NCBI Taxonomy" id="404578"/>
    <lineage>
        <taxon>Bacteria</taxon>
        <taxon>Bacillati</taxon>
        <taxon>Actinomycetota</taxon>
        <taxon>Actinomycetes</taxon>
        <taxon>Mycobacteriales</taxon>
        <taxon>Nocardiaceae</taxon>
        <taxon>Nocardia</taxon>
    </lineage>
</organism>
<dbReference type="EMBL" id="JADLQX010000037">
    <property type="protein sequence ID" value="MBF6302088.1"/>
    <property type="molecule type" value="Genomic_DNA"/>
</dbReference>
<evidence type="ECO:0000313" key="2">
    <source>
        <dbReference type="Proteomes" id="UP000702209"/>
    </source>
</evidence>